<feature type="region of interest" description="Disordered" evidence="1">
    <location>
        <begin position="365"/>
        <end position="387"/>
    </location>
</feature>
<organism evidence="2 3">
    <name type="scientific">Cnephaeus nilssonii</name>
    <name type="common">Northern bat</name>
    <name type="synonym">Eptesicus nilssonii</name>
    <dbReference type="NCBI Taxonomy" id="3371016"/>
    <lineage>
        <taxon>Eukaryota</taxon>
        <taxon>Metazoa</taxon>
        <taxon>Chordata</taxon>
        <taxon>Craniata</taxon>
        <taxon>Vertebrata</taxon>
        <taxon>Euteleostomi</taxon>
        <taxon>Mammalia</taxon>
        <taxon>Eutheria</taxon>
        <taxon>Laurasiatheria</taxon>
        <taxon>Chiroptera</taxon>
        <taxon>Yangochiroptera</taxon>
        <taxon>Vespertilionidae</taxon>
        <taxon>Cnephaeus</taxon>
    </lineage>
</organism>
<evidence type="ECO:0000256" key="1">
    <source>
        <dbReference type="SAM" id="MobiDB-lite"/>
    </source>
</evidence>
<feature type="region of interest" description="Disordered" evidence="1">
    <location>
        <begin position="199"/>
        <end position="225"/>
    </location>
</feature>
<accession>A0AA40HT77</accession>
<sequence length="441" mass="48507">MDQTVGPQREGMLGAAEPKATAWGQAPTLKKAEGGGHSQGMGPWCRQKTGVGSQEKMSCRMFCKVKLSLLATRMQFSCRQAGYNIQGRLTFSNGSSQKELRRDLQIPLLCLGFGGAQMRPSCEAMQAAVGPWDFFWMFWVSLTQLQFVRHAHSIAHPEQGSFFWQGWRRPQPQDSNAQSPQPCQLLRASLRHRQALDAAAQPLRAGSRLRSMEPSGDVSGNPMETPDILSAVAVAGDGPATTVAHTSHEPGFWLSSAPPGGAGRSGRQRPRVQARRPQQQRQQPRTGRSGRLTWKREIPALSGPRRIRPLHNGDQPNDLKLLQIHKCIRDFCAHKEQCSQLGCQSVTSVTTMDPEKLLCPLTQKTESCPDDQQSGGRRKLKATQGTDVPTWSHLKKTTEAQQIVEKQEVEATSSTMFLLMLASVSCQSSAKSCAAKSKDSE</sequence>
<dbReference type="EMBL" id="JAULJE010000012">
    <property type="protein sequence ID" value="KAK1337008.1"/>
    <property type="molecule type" value="Genomic_DNA"/>
</dbReference>
<protein>
    <submittedName>
        <fullName evidence="2">Uncharacterized protein</fullName>
    </submittedName>
</protein>
<dbReference type="Proteomes" id="UP001177744">
    <property type="component" value="Unassembled WGS sequence"/>
</dbReference>
<comment type="caution">
    <text evidence="2">The sequence shown here is derived from an EMBL/GenBank/DDBJ whole genome shotgun (WGS) entry which is preliminary data.</text>
</comment>
<feature type="region of interest" description="Disordered" evidence="1">
    <location>
        <begin position="240"/>
        <end position="294"/>
    </location>
</feature>
<keyword evidence="3" id="KW-1185">Reference proteome</keyword>
<name>A0AA40HT77_CNENI</name>
<evidence type="ECO:0000313" key="3">
    <source>
        <dbReference type="Proteomes" id="UP001177744"/>
    </source>
</evidence>
<feature type="compositionally biased region" description="Polar residues" evidence="1">
    <location>
        <begin position="365"/>
        <end position="375"/>
    </location>
</feature>
<reference evidence="2" key="1">
    <citation type="submission" date="2023-06" db="EMBL/GenBank/DDBJ databases">
        <title>Reference genome for the Northern bat (Eptesicus nilssonii), a most northern bat species.</title>
        <authorList>
            <person name="Laine V.N."/>
            <person name="Pulliainen A.T."/>
            <person name="Lilley T.M."/>
        </authorList>
    </citation>
    <scope>NUCLEOTIDE SEQUENCE</scope>
    <source>
        <strain evidence="2">BLF_Eptnil</strain>
        <tissue evidence="2">Kidney</tissue>
    </source>
</reference>
<proteinExistence type="predicted"/>
<dbReference type="AlphaFoldDB" id="A0AA40HT77"/>
<feature type="compositionally biased region" description="Low complexity" evidence="1">
    <location>
        <begin position="275"/>
        <end position="291"/>
    </location>
</feature>
<gene>
    <name evidence="2" type="ORF">QTO34_003052</name>
</gene>
<feature type="region of interest" description="Disordered" evidence="1">
    <location>
        <begin position="1"/>
        <end position="20"/>
    </location>
</feature>
<evidence type="ECO:0000313" key="2">
    <source>
        <dbReference type="EMBL" id="KAK1337008.1"/>
    </source>
</evidence>